<gene>
    <name evidence="9" type="ORF">A8708_30265</name>
</gene>
<dbReference type="InterPro" id="IPR035906">
    <property type="entry name" value="MetI-like_sf"/>
</dbReference>
<evidence type="ECO:0000256" key="1">
    <source>
        <dbReference type="ARBA" id="ARBA00004651"/>
    </source>
</evidence>
<dbReference type="PANTHER" id="PTHR43227:SF11">
    <property type="entry name" value="BLL4140 PROTEIN"/>
    <property type="match status" value="1"/>
</dbReference>
<name>A0A198AJR3_9BACL</name>
<evidence type="ECO:0000256" key="6">
    <source>
        <dbReference type="ARBA" id="ARBA00023136"/>
    </source>
</evidence>
<sequence length="309" mass="35632">MRKTAEPTFSVRFKRDFLLNKYLYLMMVPVLAYYFIFHYAPMYGAIIAFKEYTPIKGILGSPWIGFQNFHDFFTSYYFWRILKNTVLISLYTLCFEFPAPIILAILINELANKRFQRFVQTVTYMPYFISLVVIAGMIKDFTNNGGVVNTLLTYFGANDTAMLQKPELFRTIYVLSEIWQKIGWESIIYLAALMGIDQEQYEAAKMDGASRIKSIWHITLPGILPTISIMFILRMGNLLNVGFEKIILLYNPSTYDTADVISSFVYRKGLLEFGWSYSAAVGLFNSVINLALLITANKISKRVSENSLW</sequence>
<keyword evidence="6 7" id="KW-0472">Membrane</keyword>
<evidence type="ECO:0000256" key="7">
    <source>
        <dbReference type="RuleBase" id="RU363032"/>
    </source>
</evidence>
<evidence type="ECO:0000313" key="9">
    <source>
        <dbReference type="EMBL" id="OAS21173.1"/>
    </source>
</evidence>
<keyword evidence="4 7" id="KW-0812">Transmembrane</keyword>
<accession>A0A198AJR3</accession>
<proteinExistence type="inferred from homology"/>
<feature type="domain" description="ABC transmembrane type-1" evidence="8">
    <location>
        <begin position="82"/>
        <end position="296"/>
    </location>
</feature>
<feature type="transmembrane region" description="Helical" evidence="7">
    <location>
        <begin position="215"/>
        <end position="233"/>
    </location>
</feature>
<keyword evidence="5 7" id="KW-1133">Transmembrane helix</keyword>
<feature type="transmembrane region" description="Helical" evidence="7">
    <location>
        <begin position="118"/>
        <end position="138"/>
    </location>
</feature>
<dbReference type="EMBL" id="LYPB01000049">
    <property type="protein sequence ID" value="OAS21173.1"/>
    <property type="molecule type" value="Genomic_DNA"/>
</dbReference>
<evidence type="ECO:0000259" key="8">
    <source>
        <dbReference type="PROSITE" id="PS50928"/>
    </source>
</evidence>
<organism evidence="9 10">
    <name type="scientific">Paenibacillus oryzisoli</name>
    <dbReference type="NCBI Taxonomy" id="1850517"/>
    <lineage>
        <taxon>Bacteria</taxon>
        <taxon>Bacillati</taxon>
        <taxon>Bacillota</taxon>
        <taxon>Bacilli</taxon>
        <taxon>Bacillales</taxon>
        <taxon>Paenibacillaceae</taxon>
        <taxon>Paenibacillus</taxon>
    </lineage>
</organism>
<protein>
    <submittedName>
        <fullName evidence="9">Sugar ABC transporter permease</fullName>
    </submittedName>
</protein>
<feature type="transmembrane region" description="Helical" evidence="7">
    <location>
        <begin position="275"/>
        <end position="294"/>
    </location>
</feature>
<evidence type="ECO:0000256" key="3">
    <source>
        <dbReference type="ARBA" id="ARBA00022475"/>
    </source>
</evidence>
<feature type="transmembrane region" description="Helical" evidence="7">
    <location>
        <begin position="21"/>
        <end position="40"/>
    </location>
</feature>
<keyword evidence="10" id="KW-1185">Reference proteome</keyword>
<dbReference type="PANTHER" id="PTHR43227">
    <property type="entry name" value="BLL4140 PROTEIN"/>
    <property type="match status" value="1"/>
</dbReference>
<dbReference type="OrthoDB" id="9785836at2"/>
<keyword evidence="2 7" id="KW-0813">Transport</keyword>
<dbReference type="AlphaFoldDB" id="A0A198AJR3"/>
<comment type="subcellular location">
    <subcellularLocation>
        <location evidence="1 7">Cell membrane</location>
        <topology evidence="1 7">Multi-pass membrane protein</topology>
    </subcellularLocation>
</comment>
<evidence type="ECO:0000256" key="2">
    <source>
        <dbReference type="ARBA" id="ARBA00022448"/>
    </source>
</evidence>
<comment type="similarity">
    <text evidence="7">Belongs to the binding-protein-dependent transport system permease family.</text>
</comment>
<dbReference type="SUPFAM" id="SSF161098">
    <property type="entry name" value="MetI-like"/>
    <property type="match status" value="1"/>
</dbReference>
<keyword evidence="3" id="KW-1003">Cell membrane</keyword>
<evidence type="ECO:0000256" key="5">
    <source>
        <dbReference type="ARBA" id="ARBA00022989"/>
    </source>
</evidence>
<dbReference type="RefSeq" id="WP_068662749.1">
    <property type="nucleotide sequence ID" value="NZ_LYPB01000049.1"/>
</dbReference>
<dbReference type="InterPro" id="IPR050809">
    <property type="entry name" value="UgpAE/MalFG_permease"/>
</dbReference>
<dbReference type="STRING" id="1850517.A8708_30265"/>
<dbReference type="InterPro" id="IPR000515">
    <property type="entry name" value="MetI-like"/>
</dbReference>
<dbReference type="Proteomes" id="UP000078454">
    <property type="component" value="Unassembled WGS sequence"/>
</dbReference>
<dbReference type="Pfam" id="PF00528">
    <property type="entry name" value="BPD_transp_1"/>
    <property type="match status" value="1"/>
</dbReference>
<dbReference type="GO" id="GO:0005886">
    <property type="term" value="C:plasma membrane"/>
    <property type="evidence" value="ECO:0007669"/>
    <property type="project" value="UniProtKB-SubCell"/>
</dbReference>
<feature type="transmembrane region" description="Helical" evidence="7">
    <location>
        <begin position="86"/>
        <end position="106"/>
    </location>
</feature>
<dbReference type="Gene3D" id="1.10.3720.10">
    <property type="entry name" value="MetI-like"/>
    <property type="match status" value="1"/>
</dbReference>
<dbReference type="GO" id="GO:0055085">
    <property type="term" value="P:transmembrane transport"/>
    <property type="evidence" value="ECO:0007669"/>
    <property type="project" value="InterPro"/>
</dbReference>
<comment type="caution">
    <text evidence="9">The sequence shown here is derived from an EMBL/GenBank/DDBJ whole genome shotgun (WGS) entry which is preliminary data.</text>
</comment>
<dbReference type="CDD" id="cd06261">
    <property type="entry name" value="TM_PBP2"/>
    <property type="match status" value="1"/>
</dbReference>
<evidence type="ECO:0000256" key="4">
    <source>
        <dbReference type="ARBA" id="ARBA00022692"/>
    </source>
</evidence>
<reference evidence="9 10" key="1">
    <citation type="submission" date="2016-05" db="EMBL/GenBank/DDBJ databases">
        <title>Paenibacillus sp. 1ZS3-15 nov., isolated from the rhizosphere soil.</title>
        <authorList>
            <person name="Zhang X.X."/>
            <person name="Zhang J."/>
        </authorList>
    </citation>
    <scope>NUCLEOTIDE SEQUENCE [LARGE SCALE GENOMIC DNA]</scope>
    <source>
        <strain evidence="9 10">1ZS3-15</strain>
    </source>
</reference>
<dbReference type="PROSITE" id="PS50928">
    <property type="entry name" value="ABC_TM1"/>
    <property type="match status" value="1"/>
</dbReference>
<evidence type="ECO:0000313" key="10">
    <source>
        <dbReference type="Proteomes" id="UP000078454"/>
    </source>
</evidence>